<dbReference type="Proteomes" id="UP000765338">
    <property type="component" value="Unassembled WGS sequence"/>
</dbReference>
<reference evidence="1 2" key="1">
    <citation type="submission" date="2017-10" db="EMBL/GenBank/DDBJ databases">
        <authorList>
            <person name="Jakob F."/>
        </authorList>
    </citation>
    <scope>NUCLEOTIDE SEQUENCE [LARGE SCALE GENOMIC DNA]</scope>
    <source>
        <strain evidence="1 2">TMW 2.1889</strain>
    </source>
</reference>
<name>A0ABR5ZUW7_9PROT</name>
<accession>A0ABR5ZUW7</accession>
<comment type="caution">
    <text evidence="1">The sequence shown here is derived from an EMBL/GenBank/DDBJ whole genome shotgun (WGS) entry which is preliminary data.</text>
</comment>
<proteinExistence type="predicted"/>
<dbReference type="EMBL" id="PDLY01000007">
    <property type="protein sequence ID" value="MBA5728117.1"/>
    <property type="molecule type" value="Genomic_DNA"/>
</dbReference>
<keyword evidence="2" id="KW-1185">Reference proteome</keyword>
<sequence>MIIGSLWLAKSAVVGAVLKFGDAAVERLAKAQFMAAIGEKLGSAEGHAVEGTANLGEKETVAGQVVKSVRQDDPVGKIAESNAGGIIITGVV</sequence>
<dbReference type="RefSeq" id="WP_182041702.1">
    <property type="nucleotide sequence ID" value="NZ_PDLY01000007.1"/>
</dbReference>
<evidence type="ECO:0000313" key="1">
    <source>
        <dbReference type="EMBL" id="MBA5728117.1"/>
    </source>
</evidence>
<protein>
    <submittedName>
        <fullName evidence="1">Uncharacterized protein</fullName>
    </submittedName>
</protein>
<organism evidence="1 2">
    <name type="scientific">Bombella mellum</name>
    <dbReference type="NCBI Taxonomy" id="2039288"/>
    <lineage>
        <taxon>Bacteria</taxon>
        <taxon>Pseudomonadati</taxon>
        <taxon>Pseudomonadota</taxon>
        <taxon>Alphaproteobacteria</taxon>
        <taxon>Acetobacterales</taxon>
        <taxon>Acetobacteraceae</taxon>
        <taxon>Bombella</taxon>
    </lineage>
</organism>
<evidence type="ECO:0000313" key="2">
    <source>
        <dbReference type="Proteomes" id="UP000765338"/>
    </source>
</evidence>
<gene>
    <name evidence="1" type="ORF">CPA56_09070</name>
</gene>